<organism evidence="5 6">
    <name type="scientific">Rickenella mellea</name>
    <dbReference type="NCBI Taxonomy" id="50990"/>
    <lineage>
        <taxon>Eukaryota</taxon>
        <taxon>Fungi</taxon>
        <taxon>Dikarya</taxon>
        <taxon>Basidiomycota</taxon>
        <taxon>Agaricomycotina</taxon>
        <taxon>Agaricomycetes</taxon>
        <taxon>Hymenochaetales</taxon>
        <taxon>Rickenellaceae</taxon>
        <taxon>Rickenella</taxon>
    </lineage>
</organism>
<keyword evidence="2" id="KW-0472">Membrane</keyword>
<feature type="region of interest" description="Disordered" evidence="1">
    <location>
        <begin position="204"/>
        <end position="226"/>
    </location>
</feature>
<gene>
    <name evidence="5" type="ORF">BD410DRAFT_845348</name>
</gene>
<dbReference type="STRING" id="50990.A0A4Y7PJ72"/>
<keyword evidence="6" id="KW-1185">Reference proteome</keyword>
<dbReference type="VEuPathDB" id="FungiDB:BD410DRAFT_845348"/>
<reference evidence="5 6" key="1">
    <citation type="submission" date="2018-06" db="EMBL/GenBank/DDBJ databases">
        <title>A transcriptomic atlas of mushroom development highlights an independent origin of complex multicellularity.</title>
        <authorList>
            <consortium name="DOE Joint Genome Institute"/>
            <person name="Krizsan K."/>
            <person name="Almasi E."/>
            <person name="Merenyi Z."/>
            <person name="Sahu N."/>
            <person name="Viragh M."/>
            <person name="Koszo T."/>
            <person name="Mondo S."/>
            <person name="Kiss B."/>
            <person name="Balint B."/>
            <person name="Kues U."/>
            <person name="Barry K."/>
            <person name="Hegedus J.C."/>
            <person name="Henrissat B."/>
            <person name="Johnson J."/>
            <person name="Lipzen A."/>
            <person name="Ohm R."/>
            <person name="Nagy I."/>
            <person name="Pangilinan J."/>
            <person name="Yan J."/>
            <person name="Xiong Y."/>
            <person name="Grigoriev I.V."/>
            <person name="Hibbett D.S."/>
            <person name="Nagy L.G."/>
        </authorList>
    </citation>
    <scope>NUCLEOTIDE SEQUENCE [LARGE SCALE GENOMIC DNA]</scope>
    <source>
        <strain evidence="5 6">SZMC22713</strain>
    </source>
</reference>
<evidence type="ECO:0000313" key="6">
    <source>
        <dbReference type="Proteomes" id="UP000294933"/>
    </source>
</evidence>
<evidence type="ECO:0000256" key="2">
    <source>
        <dbReference type="SAM" id="Phobius"/>
    </source>
</evidence>
<dbReference type="EMBL" id="ML170283">
    <property type="protein sequence ID" value="TDL15265.1"/>
    <property type="molecule type" value="Genomic_DNA"/>
</dbReference>
<proteinExistence type="predicted"/>
<feature type="domain" description="HAM1-like C-terminal" evidence="3">
    <location>
        <begin position="166"/>
        <end position="235"/>
    </location>
</feature>
<evidence type="ECO:0000259" key="4">
    <source>
        <dbReference type="Pfam" id="PF19343"/>
    </source>
</evidence>
<dbReference type="Pfam" id="PF14613">
    <property type="entry name" value="HAM1_C"/>
    <property type="match status" value="1"/>
</dbReference>
<evidence type="ECO:0000259" key="3">
    <source>
        <dbReference type="Pfam" id="PF14613"/>
    </source>
</evidence>
<dbReference type="Proteomes" id="UP000294933">
    <property type="component" value="Unassembled WGS sequence"/>
</dbReference>
<sequence length="239" mass="26012">MVEESDVYAAFVGRILGVVLFLTGSSWISRWVIFPASKTHVTLLTSSSRISHSQVATSSSKYRGPAPSVIDSRPCQRSICDVAFWFRKKTGWSKVEASGLAIVVLGGGGITIDVHVLSANKNNKLIGSQIPRPQADPESVCECIRARMNTALLPARSHAESGNETDCASILQETFERKKYEAQSMTSNADKKFNVTTNADSMLIPDKGRPAGWINRQSERSTSGSEWRSKAFSVIGSVV</sequence>
<feature type="domain" description="HAM1-like N-terminal" evidence="4">
    <location>
        <begin position="75"/>
        <end position="122"/>
    </location>
</feature>
<feature type="transmembrane region" description="Helical" evidence="2">
    <location>
        <begin position="7"/>
        <end position="28"/>
    </location>
</feature>
<evidence type="ECO:0000256" key="1">
    <source>
        <dbReference type="SAM" id="MobiDB-lite"/>
    </source>
</evidence>
<dbReference type="AlphaFoldDB" id="A0A4Y7PJ72"/>
<name>A0A4Y7PJ72_9AGAM</name>
<dbReference type="InterPro" id="IPR045967">
    <property type="entry name" value="HAM1-like_N"/>
</dbReference>
<evidence type="ECO:0000313" key="5">
    <source>
        <dbReference type="EMBL" id="TDL15265.1"/>
    </source>
</evidence>
<keyword evidence="2" id="KW-1133">Transmembrane helix</keyword>
<dbReference type="OrthoDB" id="3261870at2759"/>
<protein>
    <submittedName>
        <fullName evidence="5">Uncharacterized protein</fullName>
    </submittedName>
</protein>
<dbReference type="Pfam" id="PF19343">
    <property type="entry name" value="HAM1_N"/>
    <property type="match status" value="1"/>
</dbReference>
<accession>A0A4Y7PJ72</accession>
<keyword evidence="2" id="KW-0812">Transmembrane</keyword>
<dbReference type="InterPro" id="IPR027842">
    <property type="entry name" value="HAM1-like_C"/>
</dbReference>